<proteinExistence type="predicted"/>
<dbReference type="Proteomes" id="UP000433737">
    <property type="component" value="Unassembled WGS sequence"/>
</dbReference>
<feature type="region of interest" description="Disordered" evidence="1">
    <location>
        <begin position="243"/>
        <end position="268"/>
    </location>
</feature>
<feature type="compositionally biased region" description="Polar residues" evidence="1">
    <location>
        <begin position="249"/>
        <end position="264"/>
    </location>
</feature>
<comment type="caution">
    <text evidence="2">The sequence shown here is derived from an EMBL/GenBank/DDBJ whole genome shotgun (WGS) entry which is preliminary data.</text>
</comment>
<protein>
    <recommendedName>
        <fullName evidence="4">Bacteriophage protein</fullName>
    </recommendedName>
</protein>
<evidence type="ECO:0000256" key="1">
    <source>
        <dbReference type="SAM" id="MobiDB-lite"/>
    </source>
</evidence>
<dbReference type="AlphaFoldDB" id="A0AAX3J457"/>
<evidence type="ECO:0008006" key="4">
    <source>
        <dbReference type="Google" id="ProtNLM"/>
    </source>
</evidence>
<gene>
    <name evidence="2" type="ORF">PANT111_150149</name>
</gene>
<dbReference type="RefSeq" id="WP_159223356.1">
    <property type="nucleotide sequence ID" value="NZ_LR733469.1"/>
</dbReference>
<evidence type="ECO:0000313" key="3">
    <source>
        <dbReference type="Proteomes" id="UP000433737"/>
    </source>
</evidence>
<evidence type="ECO:0000313" key="2">
    <source>
        <dbReference type="EMBL" id="VXB52265.1"/>
    </source>
</evidence>
<reference evidence="2 3" key="1">
    <citation type="submission" date="2019-10" db="EMBL/GenBank/DDBJ databases">
        <authorList>
            <person name="Karimi E."/>
        </authorList>
    </citation>
    <scope>NUCLEOTIDE SEQUENCE [LARGE SCALE GENOMIC DNA]</scope>
    <source>
        <strain evidence="2">Pantoea sp. 111</strain>
    </source>
</reference>
<name>A0AAX3J457_9GAMM</name>
<sequence length="836" mass="89674">MPTVPTYNSRQTVDQGLPAPQVSVQTTPDTFGAGLGEVGSRIAGIFAQEQHKANVAQTQDAVLQFQSFADDQFNNTDTGLYTKQGKNAVGQSEAVLTSLRGKADELAQQVPESMRREFMQQVNQAGMQYKRQANTYEIGQVRQYEEGQFKALQESTVTAAQGQYNDPQAFTSTVKQGFTAIDQFADAHGWSDEERANAKNQLKERSADGALSAAANQNYMDFIAANGEPGDYDGAVRVSGSTGDARGLRNNNPGNIEAGQNNWEGQEGSDGRFAKFVTPEHGIRALGKNLLAYGDKGFDTVNEIVNRWAPASDGNNTTAYVKALCEQLSVKPDDQLNLTDLNVLKKLSAGIVKHENGSIPYSDGQLDTGLRAALGLTSLESPKRYTGNVAFDAASTQAQASYLRQAKSLQNEARTQLKAQLTDVISDAKASYLKGVEYPNPPSQAQLISAYGYREGNQRFADLENQRVAGQYIGSFRNMPSSSITSYVADLKTQLGTGEGFAGRADAFDHVEAAAKQVISLRESNPYQAAMDMGVYKPIASNNPADITNEIKNRTAATDQLKSLGINAPILSKEEAASISERVRGTTDVNQSISLLQSFGRGLQPQALRSVAASIAPDSAATAYSALILGTDDNQYNNRSPSIPYSQFVGYKPTMNKYEVAKTILQGDQLINPTKAQKDAGISAVKLPADEKLKQTFDDEVGSAFSHNPQARQMAWSIYKSAYAGLAYTSGDGDGVNTKAVDSDIAEKAIQMATGGVVKGFNGGDVVMPFGMDKSTFKDRYTAAAGDALKAAGLNPASQSNFVPVNVGDSQYRLVTGSGRWATDPKTGAPITVRVQ</sequence>
<accession>A0AAX3J457</accession>
<dbReference type="EMBL" id="CABWMH010000007">
    <property type="protein sequence ID" value="VXB52265.1"/>
    <property type="molecule type" value="Genomic_DNA"/>
</dbReference>
<organism evidence="2 3">
    <name type="scientific">Pantoea brenneri</name>
    <dbReference type="NCBI Taxonomy" id="472694"/>
    <lineage>
        <taxon>Bacteria</taxon>
        <taxon>Pseudomonadati</taxon>
        <taxon>Pseudomonadota</taxon>
        <taxon>Gammaproteobacteria</taxon>
        <taxon>Enterobacterales</taxon>
        <taxon>Erwiniaceae</taxon>
        <taxon>Pantoea</taxon>
    </lineage>
</organism>